<gene>
    <name evidence="2" type="ORF">PCOR1329_LOCUS76534</name>
</gene>
<comment type="caution">
    <text evidence="2">The sequence shown here is derived from an EMBL/GenBank/DDBJ whole genome shotgun (WGS) entry which is preliminary data.</text>
</comment>
<organism evidence="2 3">
    <name type="scientific">Prorocentrum cordatum</name>
    <dbReference type="NCBI Taxonomy" id="2364126"/>
    <lineage>
        <taxon>Eukaryota</taxon>
        <taxon>Sar</taxon>
        <taxon>Alveolata</taxon>
        <taxon>Dinophyceae</taxon>
        <taxon>Prorocentrales</taxon>
        <taxon>Prorocentraceae</taxon>
        <taxon>Prorocentrum</taxon>
    </lineage>
</organism>
<feature type="region of interest" description="Disordered" evidence="1">
    <location>
        <begin position="1"/>
        <end position="22"/>
    </location>
</feature>
<evidence type="ECO:0000256" key="1">
    <source>
        <dbReference type="SAM" id="MobiDB-lite"/>
    </source>
</evidence>
<feature type="non-terminal residue" evidence="2">
    <location>
        <position position="163"/>
    </location>
</feature>
<dbReference type="EMBL" id="CAUYUJ010020515">
    <property type="protein sequence ID" value="CAK0898859.1"/>
    <property type="molecule type" value="Genomic_DNA"/>
</dbReference>
<evidence type="ECO:0000313" key="3">
    <source>
        <dbReference type="Proteomes" id="UP001189429"/>
    </source>
</evidence>
<reference evidence="2" key="1">
    <citation type="submission" date="2023-10" db="EMBL/GenBank/DDBJ databases">
        <authorList>
            <person name="Chen Y."/>
            <person name="Shah S."/>
            <person name="Dougan E. K."/>
            <person name="Thang M."/>
            <person name="Chan C."/>
        </authorList>
    </citation>
    <scope>NUCLEOTIDE SEQUENCE [LARGE SCALE GENOMIC DNA]</scope>
</reference>
<feature type="compositionally biased region" description="Low complexity" evidence="1">
    <location>
        <begin position="1"/>
        <end position="17"/>
    </location>
</feature>
<accession>A0ABN9XID3</accession>
<evidence type="ECO:0000313" key="2">
    <source>
        <dbReference type="EMBL" id="CAK0898859.1"/>
    </source>
</evidence>
<feature type="region of interest" description="Disordered" evidence="1">
    <location>
        <begin position="81"/>
        <end position="120"/>
    </location>
</feature>
<proteinExistence type="predicted"/>
<sequence>MKGAAPDPSLGSPDDGPVAAVKEPLAEGTLTSAQSEAILRDHSCKANVRDRQRGEGRQLFVVGRSSNIKAAYQAARAAIAENGTTGGRSPQAQPAPPAEASAPPAEPIAPLGAVGAAEQRQPPGLVWRAQHVALPLHDSWGPEVGYWQDVEQGAWWPLGERGT</sequence>
<protein>
    <submittedName>
        <fullName evidence="2">Uncharacterized protein</fullName>
    </submittedName>
</protein>
<dbReference type="Proteomes" id="UP001189429">
    <property type="component" value="Unassembled WGS sequence"/>
</dbReference>
<keyword evidence="3" id="KW-1185">Reference proteome</keyword>
<name>A0ABN9XID3_9DINO</name>